<dbReference type="AlphaFoldDB" id="A0A1Y1ULA5"/>
<comment type="similarity">
    <text evidence="4">Belongs to the cyclin family.</text>
</comment>
<feature type="domain" description="Cyclin C-terminal" evidence="7">
    <location>
        <begin position="399"/>
        <end position="515"/>
    </location>
</feature>
<dbReference type="InterPro" id="IPR036915">
    <property type="entry name" value="Cyclin-like_sf"/>
</dbReference>
<dbReference type="InterPro" id="IPR039361">
    <property type="entry name" value="Cyclin"/>
</dbReference>
<evidence type="ECO:0000256" key="5">
    <source>
        <dbReference type="SAM" id="MobiDB-lite"/>
    </source>
</evidence>
<evidence type="ECO:0000259" key="7">
    <source>
        <dbReference type="SMART" id="SM01332"/>
    </source>
</evidence>
<protein>
    <submittedName>
        <fullName evidence="8">Cyclin-like protein</fullName>
    </submittedName>
</protein>
<evidence type="ECO:0000256" key="4">
    <source>
        <dbReference type="RuleBase" id="RU000383"/>
    </source>
</evidence>
<keyword evidence="9" id="KW-1185">Reference proteome</keyword>
<organism evidence="8 9">
    <name type="scientific">Kockovaella imperatae</name>
    <dbReference type="NCBI Taxonomy" id="4999"/>
    <lineage>
        <taxon>Eukaryota</taxon>
        <taxon>Fungi</taxon>
        <taxon>Dikarya</taxon>
        <taxon>Basidiomycota</taxon>
        <taxon>Agaricomycotina</taxon>
        <taxon>Tremellomycetes</taxon>
        <taxon>Tremellales</taxon>
        <taxon>Cuniculitremaceae</taxon>
        <taxon>Kockovaella</taxon>
    </lineage>
</organism>
<dbReference type="InterPro" id="IPR004367">
    <property type="entry name" value="Cyclin_C-dom"/>
</dbReference>
<dbReference type="SMART" id="SM01332">
    <property type="entry name" value="Cyclin_C"/>
    <property type="match status" value="1"/>
</dbReference>
<dbReference type="GO" id="GO:0044772">
    <property type="term" value="P:mitotic cell cycle phase transition"/>
    <property type="evidence" value="ECO:0007669"/>
    <property type="project" value="InterPro"/>
</dbReference>
<dbReference type="FunFam" id="1.10.472.10:FF:000001">
    <property type="entry name" value="G2/mitotic-specific cyclin"/>
    <property type="match status" value="1"/>
</dbReference>
<dbReference type="Pfam" id="PF00134">
    <property type="entry name" value="Cyclin_N"/>
    <property type="match status" value="1"/>
</dbReference>
<gene>
    <name evidence="8" type="ORF">BD324DRAFT_617455</name>
</gene>
<feature type="region of interest" description="Disordered" evidence="5">
    <location>
        <begin position="1"/>
        <end position="214"/>
    </location>
</feature>
<dbReference type="PIRSF" id="PIRSF001771">
    <property type="entry name" value="Cyclin_A_B_D_E"/>
    <property type="match status" value="1"/>
</dbReference>
<dbReference type="InterPro" id="IPR046965">
    <property type="entry name" value="Cyclin_A/B-like"/>
</dbReference>
<name>A0A1Y1ULA5_9TREE</name>
<sequence>MASGLPTRRAKRADENAPPGPTRSRSTILSTKQSTTTTEPSKDSNKSSIPVMKRSESSKTVTAKSRAALGEVTNAGKRKSSGSGVAKEKGKEKVERKPLSVAAAPVVQATMPMRRTRSSLAETKSQPRTEEREKIPIAKRKIASAVNPSRTARSRSTTASTSTTSALDVAKPLLERALNVKDDVQPQQEEEEEPLTKRRRTSTPLVAEDDDDDLADEAQYDEDGKEILLSSGGQAIGMKSPKRLRARDEGWEDLDAEDEGDPTMVSEYVVDAFRYMMALESKTMPDPNYMEAQSELHWQMRTILMDWLIEVHSKFRLLPETLFIASNLIDRFLSARVISLIKFQLVGLTALFVAAKYEEVICPSITHFLHMTDGGYGVEEILKAERYMLTTLGFDLSYPNPLHFLRRISKADGYDIQARTVGKYLVEISCVDQQLMQFPPSLLAAAAMWLARLCLERGEWNANLVHYSTYTEEEIVEPAQVMLDFLLSSEFDMASSFYKKYAAKKHMKASCFMHTWARGTFLRLWKSDEDMPVPGLGTELYDQLQIDVPEHRLPSGHSDEAKSPLYDGSDDE</sequence>
<evidence type="ECO:0000256" key="1">
    <source>
        <dbReference type="ARBA" id="ARBA00022618"/>
    </source>
</evidence>
<dbReference type="InterPro" id="IPR006671">
    <property type="entry name" value="Cyclin_N"/>
</dbReference>
<feature type="domain" description="Cyclin-like" evidence="6">
    <location>
        <begin position="306"/>
        <end position="390"/>
    </location>
</feature>
<feature type="compositionally biased region" description="Basic and acidic residues" evidence="5">
    <location>
        <begin position="125"/>
        <end position="136"/>
    </location>
</feature>
<dbReference type="Pfam" id="PF02984">
    <property type="entry name" value="Cyclin_C"/>
    <property type="match status" value="1"/>
</dbReference>
<dbReference type="SUPFAM" id="SSF47954">
    <property type="entry name" value="Cyclin-like"/>
    <property type="match status" value="2"/>
</dbReference>
<evidence type="ECO:0000313" key="8">
    <source>
        <dbReference type="EMBL" id="ORX38821.1"/>
    </source>
</evidence>
<accession>A0A1Y1ULA5</accession>
<feature type="compositionally biased region" description="Basic and acidic residues" evidence="5">
    <location>
        <begin position="86"/>
        <end position="98"/>
    </location>
</feature>
<dbReference type="EMBL" id="NBSH01000003">
    <property type="protein sequence ID" value="ORX38821.1"/>
    <property type="molecule type" value="Genomic_DNA"/>
</dbReference>
<comment type="caution">
    <text evidence="8">The sequence shown here is derived from an EMBL/GenBank/DDBJ whole genome shotgun (WGS) entry which is preliminary data.</text>
</comment>
<keyword evidence="2 4" id="KW-0195">Cyclin</keyword>
<evidence type="ECO:0000256" key="2">
    <source>
        <dbReference type="ARBA" id="ARBA00023127"/>
    </source>
</evidence>
<dbReference type="InParanoid" id="A0A1Y1ULA5"/>
<dbReference type="GeneID" id="33556729"/>
<dbReference type="SMART" id="SM00385">
    <property type="entry name" value="CYCLIN"/>
    <property type="match status" value="2"/>
</dbReference>
<dbReference type="GO" id="GO:0016538">
    <property type="term" value="F:cyclin-dependent protein serine/threonine kinase regulator activity"/>
    <property type="evidence" value="ECO:0007669"/>
    <property type="project" value="InterPro"/>
</dbReference>
<proteinExistence type="inferred from homology"/>
<dbReference type="CDD" id="cd20568">
    <property type="entry name" value="CYCLIN_CLBs_yeast_rpt1"/>
    <property type="match status" value="1"/>
</dbReference>
<evidence type="ECO:0000313" key="9">
    <source>
        <dbReference type="Proteomes" id="UP000193218"/>
    </source>
</evidence>
<feature type="compositionally biased region" description="Low complexity" evidence="5">
    <location>
        <begin position="26"/>
        <end position="39"/>
    </location>
</feature>
<dbReference type="STRING" id="4999.A0A1Y1ULA5"/>
<dbReference type="InterPro" id="IPR013763">
    <property type="entry name" value="Cyclin-like_dom"/>
</dbReference>
<feature type="compositionally biased region" description="Basic and acidic residues" evidence="5">
    <location>
        <begin position="551"/>
        <end position="562"/>
    </location>
</feature>
<dbReference type="GO" id="GO:0051301">
    <property type="term" value="P:cell division"/>
    <property type="evidence" value="ECO:0007669"/>
    <property type="project" value="UniProtKB-KW"/>
</dbReference>
<dbReference type="PANTHER" id="PTHR10177">
    <property type="entry name" value="CYCLINS"/>
    <property type="match status" value="1"/>
</dbReference>
<dbReference type="RefSeq" id="XP_021872684.1">
    <property type="nucleotide sequence ID" value="XM_022014921.1"/>
</dbReference>
<feature type="compositionally biased region" description="Low complexity" evidence="5">
    <location>
        <begin position="149"/>
        <end position="166"/>
    </location>
</feature>
<evidence type="ECO:0000256" key="3">
    <source>
        <dbReference type="ARBA" id="ARBA00023306"/>
    </source>
</evidence>
<feature type="region of interest" description="Disordered" evidence="5">
    <location>
        <begin position="551"/>
        <end position="572"/>
    </location>
</feature>
<feature type="domain" description="Cyclin-like" evidence="6">
    <location>
        <begin position="403"/>
        <end position="484"/>
    </location>
</feature>
<dbReference type="OrthoDB" id="5590282at2759"/>
<evidence type="ECO:0000259" key="6">
    <source>
        <dbReference type="SMART" id="SM00385"/>
    </source>
</evidence>
<keyword evidence="1" id="KW-0132">Cell division</keyword>
<keyword evidence="3" id="KW-0131">Cell cycle</keyword>
<dbReference type="Gene3D" id="1.10.472.10">
    <property type="entry name" value="Cyclin-like"/>
    <property type="match status" value="2"/>
</dbReference>
<dbReference type="Proteomes" id="UP000193218">
    <property type="component" value="Unassembled WGS sequence"/>
</dbReference>
<reference evidence="8 9" key="1">
    <citation type="submission" date="2017-03" db="EMBL/GenBank/DDBJ databases">
        <title>Widespread Adenine N6-methylation of Active Genes in Fungi.</title>
        <authorList>
            <consortium name="DOE Joint Genome Institute"/>
            <person name="Mondo S.J."/>
            <person name="Dannebaum R.O."/>
            <person name="Kuo R.C."/>
            <person name="Louie K.B."/>
            <person name="Bewick A.J."/>
            <person name="Labutti K."/>
            <person name="Haridas S."/>
            <person name="Kuo A."/>
            <person name="Salamov A."/>
            <person name="Ahrendt S.R."/>
            <person name="Lau R."/>
            <person name="Bowen B.P."/>
            <person name="Lipzen A."/>
            <person name="Sullivan W."/>
            <person name="Andreopoulos W.B."/>
            <person name="Clum A."/>
            <person name="Lindquist E."/>
            <person name="Daum C."/>
            <person name="Northen T.R."/>
            <person name="Ramamoorthy G."/>
            <person name="Schmitz R.J."/>
            <person name="Gryganskyi A."/>
            <person name="Culley D."/>
            <person name="Magnuson J."/>
            <person name="James T.Y."/>
            <person name="O'Malley M.A."/>
            <person name="Stajich J.E."/>
            <person name="Spatafora J.W."/>
            <person name="Visel A."/>
            <person name="Grigoriev I.V."/>
        </authorList>
    </citation>
    <scope>NUCLEOTIDE SEQUENCE [LARGE SCALE GENOMIC DNA]</scope>
    <source>
        <strain evidence="8 9">NRRL Y-17943</strain>
    </source>
</reference>